<evidence type="ECO:0000313" key="10">
    <source>
        <dbReference type="Proteomes" id="UP000039865"/>
    </source>
</evidence>
<evidence type="ECO:0000313" key="9">
    <source>
        <dbReference type="EMBL" id="CDW78001.1"/>
    </source>
</evidence>
<evidence type="ECO:0000256" key="4">
    <source>
        <dbReference type="ARBA" id="ARBA00023136"/>
    </source>
</evidence>
<reference evidence="9 10" key="1">
    <citation type="submission" date="2014-06" db="EMBL/GenBank/DDBJ databases">
        <authorList>
            <person name="Swart Estienne"/>
        </authorList>
    </citation>
    <scope>NUCLEOTIDE SEQUENCE [LARGE SCALE GENOMIC DNA]</scope>
    <source>
        <strain evidence="9 10">130c</strain>
    </source>
</reference>
<dbReference type="InParanoid" id="A0A078A808"/>
<dbReference type="SUPFAM" id="SSF103473">
    <property type="entry name" value="MFS general substrate transporter"/>
    <property type="match status" value="1"/>
</dbReference>
<dbReference type="EMBL" id="CCKQ01006681">
    <property type="protein sequence ID" value="CDW78001.1"/>
    <property type="molecule type" value="Genomic_DNA"/>
</dbReference>
<keyword evidence="4 8" id="KW-0472">Membrane</keyword>
<keyword evidence="3 8" id="KW-1133">Transmembrane helix</keyword>
<gene>
    <name evidence="9" type="primary">Contig18791.g19934</name>
    <name evidence="9" type="ORF">STYLEM_6970</name>
</gene>
<dbReference type="OrthoDB" id="196103at2759"/>
<dbReference type="InterPro" id="IPR051617">
    <property type="entry name" value="UNC-93-like_regulator"/>
</dbReference>
<name>A0A078A808_STYLE</name>
<dbReference type="AlphaFoldDB" id="A0A078A808"/>
<feature type="transmembrane region" description="Helical" evidence="8">
    <location>
        <begin position="33"/>
        <end position="54"/>
    </location>
</feature>
<protein>
    <recommendedName>
        <fullName evidence="6">UNC93-like protein MFSD11</fullName>
    </recommendedName>
    <alternativeName>
        <fullName evidence="7">Major facilitator superfamily domain-containing protein 11</fullName>
    </alternativeName>
</protein>
<keyword evidence="2 8" id="KW-0812">Transmembrane</keyword>
<feature type="transmembrane region" description="Helical" evidence="8">
    <location>
        <begin position="158"/>
        <end position="175"/>
    </location>
</feature>
<organism evidence="9 10">
    <name type="scientific">Stylonychia lemnae</name>
    <name type="common">Ciliate</name>
    <dbReference type="NCBI Taxonomy" id="5949"/>
    <lineage>
        <taxon>Eukaryota</taxon>
        <taxon>Sar</taxon>
        <taxon>Alveolata</taxon>
        <taxon>Ciliophora</taxon>
        <taxon>Intramacronucleata</taxon>
        <taxon>Spirotrichea</taxon>
        <taxon>Stichotrichia</taxon>
        <taxon>Sporadotrichida</taxon>
        <taxon>Oxytrichidae</taxon>
        <taxon>Stylonychinae</taxon>
        <taxon>Stylonychia</taxon>
    </lineage>
</organism>
<evidence type="ECO:0000256" key="3">
    <source>
        <dbReference type="ARBA" id="ARBA00022989"/>
    </source>
</evidence>
<dbReference type="PANTHER" id="PTHR23294">
    <property type="entry name" value="ET TRANSLATION PRODUCT-RELATED"/>
    <property type="match status" value="1"/>
</dbReference>
<dbReference type="InterPro" id="IPR010291">
    <property type="entry name" value="Ion_channel_UNC-93"/>
</dbReference>
<dbReference type="InterPro" id="IPR036259">
    <property type="entry name" value="MFS_trans_sf"/>
</dbReference>
<dbReference type="Proteomes" id="UP000039865">
    <property type="component" value="Unassembled WGS sequence"/>
</dbReference>
<comment type="subcellular location">
    <subcellularLocation>
        <location evidence="1">Membrane</location>
        <topology evidence="1">Multi-pass membrane protein</topology>
    </subcellularLocation>
</comment>
<evidence type="ECO:0000256" key="2">
    <source>
        <dbReference type="ARBA" id="ARBA00022692"/>
    </source>
</evidence>
<keyword evidence="5" id="KW-0325">Glycoprotein</keyword>
<evidence type="ECO:0000256" key="1">
    <source>
        <dbReference type="ARBA" id="ARBA00004141"/>
    </source>
</evidence>
<sequence length="219" mass="24589">MGFGATLLWVGQGKYLSDCSKHKIEKKGVYSSIFWGAMFFASFLSSILNALVLGSYPQEYLYITCSLISLLATILMIFLPKIQIEEQEQKDERTGKSDIKEQEKHGIIKLISDKQMILTYGISLATALSLAFRLSGLFSFLTLTQSNETIQNKFKNASYAQAFLGLGQLIGSLVSKIHTFRIKCKLLWEQNSPKVQKLLLSTDYLTQLLLHSSSLLSQI</sequence>
<dbReference type="Gene3D" id="1.20.1250.20">
    <property type="entry name" value="MFS general substrate transporter like domains"/>
    <property type="match status" value="1"/>
</dbReference>
<keyword evidence="10" id="KW-1185">Reference proteome</keyword>
<accession>A0A078A808</accession>
<evidence type="ECO:0000256" key="5">
    <source>
        <dbReference type="ARBA" id="ARBA00023180"/>
    </source>
</evidence>
<feature type="transmembrane region" description="Helical" evidence="8">
    <location>
        <begin position="60"/>
        <end position="79"/>
    </location>
</feature>
<proteinExistence type="predicted"/>
<evidence type="ECO:0000256" key="8">
    <source>
        <dbReference type="SAM" id="Phobius"/>
    </source>
</evidence>
<dbReference type="PANTHER" id="PTHR23294:SF0">
    <property type="entry name" value="UNC93-LIKE PROTEIN MFSD11"/>
    <property type="match status" value="1"/>
</dbReference>
<evidence type="ECO:0000256" key="7">
    <source>
        <dbReference type="ARBA" id="ARBA00041910"/>
    </source>
</evidence>
<dbReference type="GO" id="GO:0016020">
    <property type="term" value="C:membrane"/>
    <property type="evidence" value="ECO:0007669"/>
    <property type="project" value="UniProtKB-SubCell"/>
</dbReference>
<feature type="transmembrane region" description="Helical" evidence="8">
    <location>
        <begin position="117"/>
        <end position="138"/>
    </location>
</feature>
<evidence type="ECO:0000256" key="6">
    <source>
        <dbReference type="ARBA" id="ARBA00040302"/>
    </source>
</evidence>
<dbReference type="Pfam" id="PF05978">
    <property type="entry name" value="UNC-93"/>
    <property type="match status" value="1"/>
</dbReference>